<reference evidence="2" key="1">
    <citation type="submission" date="2016-10" db="EMBL/GenBank/DDBJ databases">
        <authorList>
            <person name="de Groot N.N."/>
        </authorList>
    </citation>
    <scope>NUCLEOTIDE SEQUENCE [LARGE SCALE GENOMIC DNA]</scope>
    <source>
        <strain evidence="2">BP1-145</strain>
    </source>
</reference>
<sequence length="45" mass="5180">MKKVIFYRKSFGGSEKSRTFAPANQEHLLTSEIGKSSLKDLHRQK</sequence>
<dbReference type="EMBL" id="FNIW01000005">
    <property type="protein sequence ID" value="SDN93355.1"/>
    <property type="molecule type" value="Genomic_DNA"/>
</dbReference>
<dbReference type="Proteomes" id="UP000199134">
    <property type="component" value="Unassembled WGS sequence"/>
</dbReference>
<name>A0A1H0FF97_9BACT</name>
<gene>
    <name evidence="1" type="ORF">SAMN04487900_105147</name>
</gene>
<protein>
    <submittedName>
        <fullName evidence="1">Uncharacterized protein</fullName>
    </submittedName>
</protein>
<evidence type="ECO:0000313" key="1">
    <source>
        <dbReference type="EMBL" id="SDN93355.1"/>
    </source>
</evidence>
<dbReference type="AlphaFoldDB" id="A0A1H0FF97"/>
<evidence type="ECO:0000313" key="2">
    <source>
        <dbReference type="Proteomes" id="UP000199134"/>
    </source>
</evidence>
<accession>A0A1H0FF97</accession>
<organism evidence="1 2">
    <name type="scientific">Prevotella communis</name>
    <dbReference type="NCBI Taxonomy" id="2913614"/>
    <lineage>
        <taxon>Bacteria</taxon>
        <taxon>Pseudomonadati</taxon>
        <taxon>Bacteroidota</taxon>
        <taxon>Bacteroidia</taxon>
        <taxon>Bacteroidales</taxon>
        <taxon>Prevotellaceae</taxon>
        <taxon>Prevotella</taxon>
    </lineage>
</organism>
<comment type="caution">
    <text evidence="1">The sequence shown here is derived from an EMBL/GenBank/DDBJ whole genome shotgun (WGS) entry which is preliminary data.</text>
</comment>
<proteinExistence type="predicted"/>